<dbReference type="SFLD" id="SFLDG01131">
    <property type="entry name" value="C1.5.2:_MDP_Like"/>
    <property type="match status" value="1"/>
</dbReference>
<dbReference type="InterPro" id="IPR035679">
    <property type="entry name" value="MDP-1_euk"/>
</dbReference>
<dbReference type="CDD" id="cd07501">
    <property type="entry name" value="HAD_MDP-1_like"/>
    <property type="match status" value="1"/>
</dbReference>
<dbReference type="NCBIfam" id="TIGR01681">
    <property type="entry name" value="HAD-SF-IIIC"/>
    <property type="match status" value="1"/>
</dbReference>
<evidence type="ECO:0000313" key="1">
    <source>
        <dbReference type="Proteomes" id="UP000515163"/>
    </source>
</evidence>
<dbReference type="InterPro" id="IPR010036">
    <property type="entry name" value="MDP_1_eu_arc"/>
</dbReference>
<dbReference type="Proteomes" id="UP000515163">
    <property type="component" value="Unplaced"/>
</dbReference>
<accession>A0A6P8IDA4</accession>
<dbReference type="SFLD" id="SFLDS00003">
    <property type="entry name" value="Haloacid_Dehalogenase"/>
    <property type="match status" value="1"/>
</dbReference>
<protein>
    <submittedName>
        <fullName evidence="2">Magnesium-dependent phosphatase 1-like</fullName>
    </submittedName>
</protein>
<dbReference type="AlphaFoldDB" id="A0A6P8IDA4"/>
<proteinExistence type="predicted"/>
<dbReference type="Gene3D" id="3.40.50.1000">
    <property type="entry name" value="HAD superfamily/HAD-like"/>
    <property type="match status" value="1"/>
</dbReference>
<dbReference type="NCBIfam" id="TIGR01685">
    <property type="entry name" value="MDP-1"/>
    <property type="match status" value="1"/>
</dbReference>
<dbReference type="PANTHER" id="PTHR17901">
    <property type="entry name" value="MAGNESIUM-DEPENDENT PHOSPHATASE 1 MDP1"/>
    <property type="match status" value="1"/>
</dbReference>
<organism evidence="1 2">
    <name type="scientific">Actinia tenebrosa</name>
    <name type="common">Australian red waratah sea anemone</name>
    <dbReference type="NCBI Taxonomy" id="6105"/>
    <lineage>
        <taxon>Eukaryota</taxon>
        <taxon>Metazoa</taxon>
        <taxon>Cnidaria</taxon>
        <taxon>Anthozoa</taxon>
        <taxon>Hexacorallia</taxon>
        <taxon>Actiniaria</taxon>
        <taxon>Actiniidae</taxon>
        <taxon>Actinia</taxon>
    </lineage>
</organism>
<dbReference type="GeneID" id="116299550"/>
<gene>
    <name evidence="2" type="primary">LOC116299550</name>
</gene>
<dbReference type="InterPro" id="IPR023214">
    <property type="entry name" value="HAD_sf"/>
</dbReference>
<dbReference type="Pfam" id="PF12689">
    <property type="entry name" value="Acid_PPase"/>
    <property type="match status" value="1"/>
</dbReference>
<dbReference type="FunCoup" id="A0A6P8IDA4">
    <property type="interactions" value="205"/>
</dbReference>
<dbReference type="RefSeq" id="XP_031564087.1">
    <property type="nucleotide sequence ID" value="XM_031708227.1"/>
</dbReference>
<dbReference type="OrthoDB" id="2865258at2759"/>
<sequence length="160" mass="18420">MNKLPKLIVFDLDFTLWPFYVDTHVTPPFSITRAGVAVDKYGYKIELYKEVIGILEWLENKSVKLALASRTHAPAAGKELIQILDIEKFFHYKEIYPGCKVNHFQKFMHDSGIAFTDMLFFDDEERNIRDIKKLGVTSLHVPHGITMALVQEGLELHAQN</sequence>
<dbReference type="KEGG" id="aten:116299550"/>
<keyword evidence="1" id="KW-1185">Reference proteome</keyword>
<evidence type="ECO:0000313" key="2">
    <source>
        <dbReference type="RefSeq" id="XP_031564087.1"/>
    </source>
</evidence>
<dbReference type="InterPro" id="IPR010033">
    <property type="entry name" value="HAD_SF_ppase_IIIC"/>
</dbReference>
<dbReference type="PANTHER" id="PTHR17901:SF14">
    <property type="entry name" value="MAGNESIUM-DEPENDENT PHOSPHATASE 1"/>
    <property type="match status" value="1"/>
</dbReference>
<dbReference type="GO" id="GO:0003993">
    <property type="term" value="F:acid phosphatase activity"/>
    <property type="evidence" value="ECO:0007669"/>
    <property type="project" value="TreeGrafter"/>
</dbReference>
<dbReference type="SFLD" id="SFLDG01129">
    <property type="entry name" value="C1.5:_HAD__Beta-PGM__Phosphata"/>
    <property type="match status" value="1"/>
</dbReference>
<reference evidence="2" key="1">
    <citation type="submission" date="2025-08" db="UniProtKB">
        <authorList>
            <consortium name="RefSeq"/>
        </authorList>
    </citation>
    <scope>IDENTIFICATION</scope>
    <source>
        <tissue evidence="2">Tentacle</tissue>
    </source>
</reference>
<dbReference type="InterPro" id="IPR036412">
    <property type="entry name" value="HAD-like_sf"/>
</dbReference>
<name>A0A6P8IDA4_ACTTE</name>
<dbReference type="SUPFAM" id="SSF56784">
    <property type="entry name" value="HAD-like"/>
    <property type="match status" value="1"/>
</dbReference>
<dbReference type="InParanoid" id="A0A6P8IDA4"/>